<evidence type="ECO:0000313" key="3">
    <source>
        <dbReference type="Proteomes" id="UP000620266"/>
    </source>
</evidence>
<reference evidence="2" key="1">
    <citation type="journal article" date="2014" name="Int. J. Syst. Evol. Microbiol.">
        <title>Complete genome sequence of Corynebacterium casei LMG S-19264T (=DSM 44701T), isolated from a smear-ripened cheese.</title>
        <authorList>
            <consortium name="US DOE Joint Genome Institute (JGI-PGF)"/>
            <person name="Walter F."/>
            <person name="Albersmeier A."/>
            <person name="Kalinowski J."/>
            <person name="Ruckert C."/>
        </authorList>
    </citation>
    <scope>NUCLEOTIDE SEQUENCE</scope>
    <source>
        <strain evidence="2">CCM 7086</strain>
    </source>
</reference>
<name>A0A8J2UJD9_9BURK</name>
<evidence type="ECO:0000256" key="1">
    <source>
        <dbReference type="SAM" id="MobiDB-lite"/>
    </source>
</evidence>
<keyword evidence="3" id="KW-1185">Reference proteome</keyword>
<sequence length="89" mass="9780">MPSTEESARGASARFGADLKQRFEEMVTWAIDNQPQAQRPLSRADFDAARQQIGQIAEGRSDIGERNAAVPEPSENGPQYVNVNPAPWP</sequence>
<comment type="caution">
    <text evidence="2">The sequence shown here is derived from an EMBL/GenBank/DDBJ whole genome shotgun (WGS) entry which is preliminary data.</text>
</comment>
<proteinExistence type="predicted"/>
<evidence type="ECO:0000313" key="2">
    <source>
        <dbReference type="EMBL" id="GGB95172.1"/>
    </source>
</evidence>
<gene>
    <name evidence="2" type="ORF">GCM10007205_00530</name>
</gene>
<organism evidence="2 3">
    <name type="scientific">Oxalicibacterium flavum</name>
    <dbReference type="NCBI Taxonomy" id="179467"/>
    <lineage>
        <taxon>Bacteria</taxon>
        <taxon>Pseudomonadati</taxon>
        <taxon>Pseudomonadota</taxon>
        <taxon>Betaproteobacteria</taxon>
        <taxon>Burkholderiales</taxon>
        <taxon>Oxalobacteraceae</taxon>
        <taxon>Oxalicibacterium</taxon>
    </lineage>
</organism>
<dbReference type="AlphaFoldDB" id="A0A8J2UJD9"/>
<protein>
    <submittedName>
        <fullName evidence="2">Uncharacterized protein</fullName>
    </submittedName>
</protein>
<dbReference type="RefSeq" id="WP_188394181.1">
    <property type="nucleotide sequence ID" value="NZ_BMCG01000001.1"/>
</dbReference>
<accession>A0A8J2UJD9</accession>
<feature type="region of interest" description="Disordered" evidence="1">
    <location>
        <begin position="56"/>
        <end position="89"/>
    </location>
</feature>
<dbReference type="Proteomes" id="UP000620266">
    <property type="component" value="Unassembled WGS sequence"/>
</dbReference>
<dbReference type="EMBL" id="BMCG01000001">
    <property type="protein sequence ID" value="GGB95172.1"/>
    <property type="molecule type" value="Genomic_DNA"/>
</dbReference>
<reference evidence="2" key="2">
    <citation type="submission" date="2020-09" db="EMBL/GenBank/DDBJ databases">
        <authorList>
            <person name="Sun Q."/>
            <person name="Sedlacek I."/>
        </authorList>
    </citation>
    <scope>NUCLEOTIDE SEQUENCE</scope>
    <source>
        <strain evidence="2">CCM 7086</strain>
    </source>
</reference>